<organism evidence="5 6">
    <name type="scientific">candidate division TA06 bacterium</name>
    <dbReference type="NCBI Taxonomy" id="2250710"/>
    <lineage>
        <taxon>Bacteria</taxon>
        <taxon>Bacteria division TA06</taxon>
    </lineage>
</organism>
<dbReference type="NCBIfam" id="TIGR03998">
    <property type="entry name" value="thiol_BshC"/>
    <property type="match status" value="1"/>
</dbReference>
<dbReference type="Pfam" id="PF10079">
    <property type="entry name" value="Rossmann-like_BshC"/>
    <property type="match status" value="1"/>
</dbReference>
<dbReference type="Pfam" id="PF24850">
    <property type="entry name" value="CC_BshC"/>
    <property type="match status" value="1"/>
</dbReference>
<sequence length="539" mass="61251">MSETLNLRSIPSMPSIYINYILNFDRVRDLYRWDYRNVESVNKAALSCRSGFADKTEIGQILLKQNRRFGCDRSVEDNIEKLCEGGCAVVTGQQIGLFCGPLYTVYKAATAIRLAEELNRAGPDRHVPVFWMECEDHDILEAGHIHILGSNHRVLTLTAYEKPARRPTGSYRVDERVAELIRQLENNSPKSEYLDSVLKLLKNSYKPDLLLSEGFARFMQALFKGKGLVVIDPTDPEVKGMSSDFYLRAVQKWAQINDAIVEASSRLKKLGYELQIEIKKKKPPFFVIKDGQRLPLSWEGDGFSLGEDGMKLGQAEIESIARETPEQLSPNVCLRPLLQDFLLLTNAYIAGPGEISYFAQIAPVYDILDMDMPAIVPRAELTLVLPAVGRTLKKLGAKVDDFLVSEKKLTDDFLDKAGALSGLKIIDDARTKLEELLNQTCEKLLDLEPEMDRPMETCRKKTTYQLSRLEEKLKTLSRKKNETLLTQIENAQSHLLPMGRLQERVLNITYYLIRFGLDFPQRILSEIDPFDFGHNIVRL</sequence>
<dbReference type="EC" id="6.-.-.-" evidence="2"/>
<dbReference type="HAMAP" id="MF_01867">
    <property type="entry name" value="BshC"/>
    <property type="match status" value="1"/>
</dbReference>
<comment type="similarity">
    <text evidence="2">Belongs to the BshC family.</text>
</comment>
<evidence type="ECO:0000259" key="4">
    <source>
        <dbReference type="Pfam" id="PF24850"/>
    </source>
</evidence>
<dbReference type="InterPro" id="IPR055398">
    <property type="entry name" value="Rossmann-like_BshC"/>
</dbReference>
<dbReference type="EMBL" id="SOJN01000068">
    <property type="protein sequence ID" value="TET46070.1"/>
    <property type="molecule type" value="Genomic_DNA"/>
</dbReference>
<feature type="domain" description="Bacillithiol biosynthesis BshC N-terminal Rossmann-like" evidence="3">
    <location>
        <begin position="14"/>
        <end position="378"/>
    </location>
</feature>
<feature type="coiled-coil region" evidence="2">
    <location>
        <begin position="459"/>
        <end position="486"/>
    </location>
</feature>
<gene>
    <name evidence="2 5" type="primary">bshC</name>
    <name evidence="5" type="ORF">E3J62_05365</name>
</gene>
<reference evidence="5 6" key="1">
    <citation type="submission" date="2019-03" db="EMBL/GenBank/DDBJ databases">
        <title>Metabolic potential of uncultured bacteria and archaea associated with petroleum seepage in deep-sea sediments.</title>
        <authorList>
            <person name="Dong X."/>
            <person name="Hubert C."/>
        </authorList>
    </citation>
    <scope>NUCLEOTIDE SEQUENCE [LARGE SCALE GENOMIC DNA]</scope>
    <source>
        <strain evidence="5">E44_bin18</strain>
    </source>
</reference>
<evidence type="ECO:0000313" key="5">
    <source>
        <dbReference type="EMBL" id="TET46070.1"/>
    </source>
</evidence>
<dbReference type="InterPro" id="IPR055399">
    <property type="entry name" value="CC_BshC"/>
</dbReference>
<dbReference type="Proteomes" id="UP000315525">
    <property type="component" value="Unassembled WGS sequence"/>
</dbReference>
<protein>
    <recommendedName>
        <fullName evidence="2">Putative cysteine ligase BshC</fullName>
        <ecNumber evidence="2">6.-.-.-</ecNumber>
    </recommendedName>
</protein>
<accession>A0A523UU56</accession>
<dbReference type="PIRSF" id="PIRSF012535">
    <property type="entry name" value="UCP012535"/>
    <property type="match status" value="1"/>
</dbReference>
<evidence type="ECO:0000259" key="3">
    <source>
        <dbReference type="Pfam" id="PF10079"/>
    </source>
</evidence>
<evidence type="ECO:0000256" key="2">
    <source>
        <dbReference type="HAMAP-Rule" id="MF_01867"/>
    </source>
</evidence>
<name>A0A523UU56_UNCT6</name>
<comment type="caution">
    <text evidence="5">The sequence shown here is derived from an EMBL/GenBank/DDBJ whole genome shotgun (WGS) entry which is preliminary data.</text>
</comment>
<feature type="domain" description="Bacillithiol biosynthesis BshC C-terminal coiled-coil" evidence="4">
    <location>
        <begin position="382"/>
        <end position="539"/>
    </location>
</feature>
<keyword evidence="1 2" id="KW-0436">Ligase</keyword>
<dbReference type="InterPro" id="IPR011199">
    <property type="entry name" value="Bacillithiol_biosynth_BshC"/>
</dbReference>
<proteinExistence type="inferred from homology"/>
<evidence type="ECO:0000313" key="6">
    <source>
        <dbReference type="Proteomes" id="UP000315525"/>
    </source>
</evidence>
<dbReference type="GO" id="GO:0016874">
    <property type="term" value="F:ligase activity"/>
    <property type="evidence" value="ECO:0007669"/>
    <property type="project" value="UniProtKB-UniRule"/>
</dbReference>
<evidence type="ECO:0000256" key="1">
    <source>
        <dbReference type="ARBA" id="ARBA00022598"/>
    </source>
</evidence>
<keyword evidence="2" id="KW-0175">Coiled coil</keyword>
<dbReference type="AlphaFoldDB" id="A0A523UU56"/>